<reference evidence="3" key="2">
    <citation type="journal article" date="2021" name="PeerJ">
        <title>Extensive microbial diversity within the chicken gut microbiome revealed by metagenomics and culture.</title>
        <authorList>
            <person name="Gilroy R."/>
            <person name="Ravi A."/>
            <person name="Getino M."/>
            <person name="Pursley I."/>
            <person name="Horton D.L."/>
            <person name="Alikhan N.F."/>
            <person name="Baker D."/>
            <person name="Gharbi K."/>
            <person name="Hall N."/>
            <person name="Watson M."/>
            <person name="Adriaenssens E.M."/>
            <person name="Foster-Nyarko E."/>
            <person name="Jarju S."/>
            <person name="Secka A."/>
            <person name="Antonio M."/>
            <person name="Oren A."/>
            <person name="Chaudhuri R.R."/>
            <person name="La Ragione R."/>
            <person name="Hildebrand F."/>
            <person name="Pallen M.J."/>
        </authorList>
    </citation>
    <scope>NUCLEOTIDE SEQUENCE</scope>
    <source>
        <strain evidence="3">CHK165-10780</strain>
    </source>
</reference>
<evidence type="ECO:0000313" key="3">
    <source>
        <dbReference type="EMBL" id="HIQ65038.1"/>
    </source>
</evidence>
<dbReference type="EMBL" id="DVFU01000094">
    <property type="protein sequence ID" value="HIQ65038.1"/>
    <property type="molecule type" value="Genomic_DNA"/>
</dbReference>
<organism evidence="3 4">
    <name type="scientific">Candidatus Faecenecus gallistercoris</name>
    <dbReference type="NCBI Taxonomy" id="2840793"/>
    <lineage>
        <taxon>Bacteria</taxon>
        <taxon>Bacillati</taxon>
        <taxon>Bacillota</taxon>
        <taxon>Bacillota incertae sedis</taxon>
        <taxon>Candidatus Faecenecus</taxon>
    </lineage>
</organism>
<sequence length="598" mass="65857">MTPYQNVAKAALMNWNGLTEEQANQKIQTESVQELESQVYAMSSMEHATLGVANELGLGEEEKEQLWNAVINGPENAEIFSTVAQKANGFTNEQILNVLSTIHDGWVIDNSSDKTFQKKVDREQLRQYAPLELIGWNEVQSDLLFLNPILSSIGVSVNEAQLSASYHERVAKYFEQNNIDDYVSLVSLLEQGRQYYPTLPENLENNLKSMTGTMASQIVSNWTKKDSQTEQLFESRFDRILNGREVQEMPSNVTPSTVVTTDAVDLPTSQVTVENSNRSPAPMFPTETELFTDSQHSMADVPDEALAEILGPDAVITRHSDGRVTFHQKQVGNDSISSTPIEVGEPVSLTPIEGESPIDGFNNTSMGQPLTEDNSTQRVIDLMQQAKPTKDAQNIPIDFQKPDTFTNTGSVVKLSPITPVETNLKHEDTQADNASVSSEEKPVEATDEIQNILGKLHASIENLISTNEKISAIQKAAEQAKAAHDEAIREAEKITADLEKLERYYHQGRKDSSIVSEPIPVDGPIDGIDDTMIGAPIEENTTSKVMGLMQQAMQDQMADGKTVGIVDNTKVTFDENGTIVDVEPIAPVEQADTSSKTM</sequence>
<evidence type="ECO:0000256" key="1">
    <source>
        <dbReference type="SAM" id="Coils"/>
    </source>
</evidence>
<proteinExistence type="predicted"/>
<protein>
    <submittedName>
        <fullName evidence="3">Uncharacterized protein</fullName>
    </submittedName>
</protein>
<gene>
    <name evidence="3" type="ORF">IAC85_04790</name>
</gene>
<reference evidence="3" key="1">
    <citation type="submission" date="2020-10" db="EMBL/GenBank/DDBJ databases">
        <authorList>
            <person name="Gilroy R."/>
        </authorList>
    </citation>
    <scope>NUCLEOTIDE SEQUENCE</scope>
    <source>
        <strain evidence="3">CHK165-10780</strain>
    </source>
</reference>
<comment type="caution">
    <text evidence="3">The sequence shown here is derived from an EMBL/GenBank/DDBJ whole genome shotgun (WGS) entry which is preliminary data.</text>
</comment>
<evidence type="ECO:0000256" key="2">
    <source>
        <dbReference type="SAM" id="MobiDB-lite"/>
    </source>
</evidence>
<keyword evidence="1" id="KW-0175">Coiled coil</keyword>
<feature type="region of interest" description="Disordered" evidence="2">
    <location>
        <begin position="423"/>
        <end position="443"/>
    </location>
</feature>
<accession>A0A9D0Z227</accession>
<name>A0A9D0Z227_9FIRM</name>
<feature type="coiled-coil region" evidence="1">
    <location>
        <begin position="470"/>
        <end position="504"/>
    </location>
</feature>
<dbReference type="AlphaFoldDB" id="A0A9D0Z227"/>
<dbReference type="Proteomes" id="UP000886725">
    <property type="component" value="Unassembled WGS sequence"/>
</dbReference>
<evidence type="ECO:0000313" key="4">
    <source>
        <dbReference type="Proteomes" id="UP000886725"/>
    </source>
</evidence>